<feature type="transmembrane region" description="Helical" evidence="4">
    <location>
        <begin position="142"/>
        <end position="160"/>
    </location>
</feature>
<name>A0A318NFD3_9ACTN</name>
<dbReference type="InterPro" id="IPR050482">
    <property type="entry name" value="Sensor_HK_TwoCompSys"/>
</dbReference>
<dbReference type="PANTHER" id="PTHR24421">
    <property type="entry name" value="NITRATE/NITRITE SENSOR PROTEIN NARX-RELATED"/>
    <property type="match status" value="1"/>
</dbReference>
<dbReference type="RefSeq" id="WP_110565663.1">
    <property type="nucleotide sequence ID" value="NZ_PYBV01000028.1"/>
</dbReference>
<evidence type="ECO:0000256" key="4">
    <source>
        <dbReference type="SAM" id="Phobius"/>
    </source>
</evidence>
<reference evidence="7 8" key="1">
    <citation type="submission" date="2018-03" db="EMBL/GenBank/DDBJ databases">
        <title>Bioinformatic expansion and discovery of thiopeptide antibiotics.</title>
        <authorList>
            <person name="Schwalen C.J."/>
            <person name="Hudson G.A."/>
            <person name="Mitchell D.A."/>
        </authorList>
    </citation>
    <scope>NUCLEOTIDE SEQUENCE [LARGE SCALE GENOMIC DNA]</scope>
    <source>
        <strain evidence="7 8">NRRL 8041</strain>
    </source>
</reference>
<evidence type="ECO:0000256" key="3">
    <source>
        <dbReference type="ARBA" id="ARBA00023012"/>
    </source>
</evidence>
<keyword evidence="4" id="KW-0812">Transmembrane</keyword>
<dbReference type="GO" id="GO:0016020">
    <property type="term" value="C:membrane"/>
    <property type="evidence" value="ECO:0007669"/>
    <property type="project" value="InterPro"/>
</dbReference>
<feature type="domain" description="Signal transduction histidine kinase subgroup 3 dimerisation and phosphoacceptor" evidence="6">
    <location>
        <begin position="208"/>
        <end position="273"/>
    </location>
</feature>
<gene>
    <name evidence="7" type="ORF">C7C45_22475</name>
</gene>
<feature type="transmembrane region" description="Helical" evidence="4">
    <location>
        <begin position="119"/>
        <end position="135"/>
    </location>
</feature>
<proteinExistence type="predicted"/>
<dbReference type="Pfam" id="PF07730">
    <property type="entry name" value="HisKA_3"/>
    <property type="match status" value="1"/>
</dbReference>
<keyword evidence="1" id="KW-0808">Transferase</keyword>
<evidence type="ECO:0000313" key="7">
    <source>
        <dbReference type="EMBL" id="PYC67233.1"/>
    </source>
</evidence>
<feature type="transmembrane region" description="Helical" evidence="4">
    <location>
        <begin position="63"/>
        <end position="86"/>
    </location>
</feature>
<dbReference type="SUPFAM" id="SSF55874">
    <property type="entry name" value="ATPase domain of HSP90 chaperone/DNA topoisomerase II/histidine kinase"/>
    <property type="match status" value="1"/>
</dbReference>
<comment type="caution">
    <text evidence="7">The sequence shown here is derived from an EMBL/GenBank/DDBJ whole genome shotgun (WGS) entry which is preliminary data.</text>
</comment>
<dbReference type="Proteomes" id="UP000248333">
    <property type="component" value="Unassembled WGS sequence"/>
</dbReference>
<feature type="transmembrane region" description="Helical" evidence="4">
    <location>
        <begin position="93"/>
        <end position="113"/>
    </location>
</feature>
<keyword evidence="4" id="KW-1133">Transmembrane helix</keyword>
<keyword evidence="8" id="KW-1185">Reference proteome</keyword>
<dbReference type="InterPro" id="IPR011712">
    <property type="entry name" value="Sig_transdc_His_kin_sub3_dim/P"/>
</dbReference>
<dbReference type="InterPro" id="IPR003594">
    <property type="entry name" value="HATPase_dom"/>
</dbReference>
<feature type="transmembrane region" description="Helical" evidence="4">
    <location>
        <begin position="166"/>
        <end position="187"/>
    </location>
</feature>
<dbReference type="Gene3D" id="3.30.565.10">
    <property type="entry name" value="Histidine kinase-like ATPase, C-terminal domain"/>
    <property type="match status" value="1"/>
</dbReference>
<protein>
    <submittedName>
        <fullName evidence="7">Sensor histidine kinase</fullName>
    </submittedName>
</protein>
<keyword evidence="4" id="KW-0472">Membrane</keyword>
<keyword evidence="2 7" id="KW-0418">Kinase</keyword>
<dbReference type="EMBL" id="PYBV01000028">
    <property type="protein sequence ID" value="PYC67233.1"/>
    <property type="molecule type" value="Genomic_DNA"/>
</dbReference>
<dbReference type="AlphaFoldDB" id="A0A318NFD3"/>
<accession>A0A318NFD3</accession>
<feature type="domain" description="Histidine kinase/HSP90-like ATPase" evidence="5">
    <location>
        <begin position="309"/>
        <end position="392"/>
    </location>
</feature>
<dbReference type="OrthoDB" id="5241784at2"/>
<organism evidence="7 8">
    <name type="scientific">Micromonospora arborensis</name>
    <dbReference type="NCBI Taxonomy" id="2116518"/>
    <lineage>
        <taxon>Bacteria</taxon>
        <taxon>Bacillati</taxon>
        <taxon>Actinomycetota</taxon>
        <taxon>Actinomycetes</taxon>
        <taxon>Micromonosporales</taxon>
        <taxon>Micromonosporaceae</taxon>
        <taxon>Micromonospora</taxon>
    </lineage>
</organism>
<feature type="transmembrane region" description="Helical" evidence="4">
    <location>
        <begin position="39"/>
        <end position="57"/>
    </location>
</feature>
<evidence type="ECO:0000256" key="2">
    <source>
        <dbReference type="ARBA" id="ARBA00022777"/>
    </source>
</evidence>
<evidence type="ECO:0000259" key="5">
    <source>
        <dbReference type="Pfam" id="PF02518"/>
    </source>
</evidence>
<dbReference type="Pfam" id="PF02518">
    <property type="entry name" value="HATPase_c"/>
    <property type="match status" value="1"/>
</dbReference>
<dbReference type="GO" id="GO:0046983">
    <property type="term" value="F:protein dimerization activity"/>
    <property type="evidence" value="ECO:0007669"/>
    <property type="project" value="InterPro"/>
</dbReference>
<dbReference type="InterPro" id="IPR036890">
    <property type="entry name" value="HATPase_C_sf"/>
</dbReference>
<dbReference type="PANTHER" id="PTHR24421:SF63">
    <property type="entry name" value="SENSOR HISTIDINE KINASE DESK"/>
    <property type="match status" value="1"/>
</dbReference>
<evidence type="ECO:0000256" key="1">
    <source>
        <dbReference type="ARBA" id="ARBA00022679"/>
    </source>
</evidence>
<dbReference type="GO" id="GO:0000155">
    <property type="term" value="F:phosphorelay sensor kinase activity"/>
    <property type="evidence" value="ECO:0007669"/>
    <property type="project" value="InterPro"/>
</dbReference>
<dbReference type="Gene3D" id="1.20.5.1930">
    <property type="match status" value="1"/>
</dbReference>
<evidence type="ECO:0000259" key="6">
    <source>
        <dbReference type="Pfam" id="PF07730"/>
    </source>
</evidence>
<sequence length="397" mass="41827">MDSRIRPGRGLGVPAFDGTPLTADTVTIMSGDRNIRRRGILLLVAHTTWLLFLLPTVDAARHQPVAVTGLIVFVLLYLSLVAVPVLQLPVRPAVHHAGLAVVALLGIGLAVAYAAGPGSWLVLLLFVCSAGALGFARPAVGFAWTGGSVATILAIGAAHSRPVADTAPVALIAGLAGASTIAFVRFVRLVEELRRTQQELARTVVEQERLRFAQDLHDLLGHTLSLIVIKAEVVRRLAPADPARAANEAADIERIGRTALAEVREAVTGYREHSFARELVNARTVLTETGVDVTLHETGHALGVEADDVLRWVLREAVTNVLRHSGATRCDIAVNVDSSGATLTVRDNGVGGQPSPGNGLRGIAERVEHANGTLRYGPAPNGGIELTAHLPAAMMTA</sequence>
<keyword evidence="3" id="KW-0902">Two-component regulatory system</keyword>
<dbReference type="CDD" id="cd16917">
    <property type="entry name" value="HATPase_UhpB-NarQ-NarX-like"/>
    <property type="match status" value="1"/>
</dbReference>
<evidence type="ECO:0000313" key="8">
    <source>
        <dbReference type="Proteomes" id="UP000248333"/>
    </source>
</evidence>